<dbReference type="KEGG" id="cfk:CFRA_07020"/>
<evidence type="ECO:0000256" key="5">
    <source>
        <dbReference type="ARBA" id="ARBA00023136"/>
    </source>
</evidence>
<sequence length="494" mass="56610">MEFGFPWWLRAEHFLNIIFVTFFIRSGIEILGTYPRLHRKVQNQPGEHWAQFTVKEKPKHKYYAVGAEYENYSPIVSLPGYGKLGQGRYWHFIMVTGYVTCFLIYYVLLAVTGQWRRYVPQSWDVFPQALDDVVHYLAFQIPHAQDGMPFNSVQQLSYAFVMLILPAFMIFTGLFQAPAVNTHWPRVTKALGGRQVIRTLHFWGLIIYLVFIVIHVAMVIMHGYGHEVSKMVFGHSDSPVAGGVIFTALLAFVVFLHVIATKTSLHKPHLVRRLNNTLVRPLTRRLIKLPSRQDFTGFKTGRLFRGSGCPPEIDEYTAMVANNYEDDYYLEIGGYVERPMVLSMRDLRELAKDHSQVTMHNCVQGFSSVGEWGGVPLKTILDLARPLPGATDVVFQSFQNMGRDDAVYDEGFYYESAPMVEANQPQTLVAISLNGKNVPIENGAPMRIRQEISTGFRSIKWVERIDVVNRYDIVGKGRGGWFEDNDDYDRMQMI</sequence>
<evidence type="ECO:0000256" key="3">
    <source>
        <dbReference type="ARBA" id="ARBA00022692"/>
    </source>
</evidence>
<dbReference type="Pfam" id="PF01292">
    <property type="entry name" value="Ni_hydr_CYTB"/>
    <property type="match status" value="1"/>
</dbReference>
<dbReference type="AlphaFoldDB" id="A0A1L7CT65"/>
<feature type="transmembrane region" description="Helical" evidence="6">
    <location>
        <begin position="14"/>
        <end position="34"/>
    </location>
</feature>
<keyword evidence="10" id="KW-1185">Reference proteome</keyword>
<dbReference type="PANTHER" id="PTHR43032:SF2">
    <property type="entry name" value="BLL0505 PROTEIN"/>
    <property type="match status" value="1"/>
</dbReference>
<dbReference type="PANTHER" id="PTHR43032">
    <property type="entry name" value="PROTEIN-METHIONINE-SULFOXIDE REDUCTASE"/>
    <property type="match status" value="1"/>
</dbReference>
<dbReference type="Gene3D" id="3.90.420.10">
    <property type="entry name" value="Oxidoreductase, molybdopterin-binding domain"/>
    <property type="match status" value="1"/>
</dbReference>
<dbReference type="RefSeq" id="WP_075664027.1">
    <property type="nucleotide sequence ID" value="NZ_CP009247.1"/>
</dbReference>
<feature type="transmembrane region" description="Helical" evidence="6">
    <location>
        <begin position="156"/>
        <end position="179"/>
    </location>
</feature>
<dbReference type="Pfam" id="PF00174">
    <property type="entry name" value="Oxidored_molyb"/>
    <property type="match status" value="1"/>
</dbReference>
<dbReference type="InterPro" id="IPR000572">
    <property type="entry name" value="OxRdtase_Mopterin-bd_dom"/>
</dbReference>
<feature type="transmembrane region" description="Helical" evidence="6">
    <location>
        <begin position="89"/>
        <end position="108"/>
    </location>
</feature>
<evidence type="ECO:0000256" key="2">
    <source>
        <dbReference type="ARBA" id="ARBA00022475"/>
    </source>
</evidence>
<evidence type="ECO:0000259" key="8">
    <source>
        <dbReference type="Pfam" id="PF01292"/>
    </source>
</evidence>
<dbReference type="STRING" id="1437875.CFRA_07020"/>
<evidence type="ECO:0000256" key="1">
    <source>
        <dbReference type="ARBA" id="ARBA00004651"/>
    </source>
</evidence>
<comment type="subcellular location">
    <subcellularLocation>
        <location evidence="1">Cell membrane</location>
        <topology evidence="1">Multi-pass membrane protein</topology>
    </subcellularLocation>
</comment>
<dbReference type="EMBL" id="CP009247">
    <property type="protein sequence ID" value="APT89044.1"/>
    <property type="molecule type" value="Genomic_DNA"/>
</dbReference>
<keyword evidence="4 6" id="KW-1133">Transmembrane helix</keyword>
<feature type="transmembrane region" description="Helical" evidence="6">
    <location>
        <begin position="200"/>
        <end position="220"/>
    </location>
</feature>
<keyword evidence="2" id="KW-1003">Cell membrane</keyword>
<reference evidence="9 10" key="1">
    <citation type="submission" date="2014-08" db="EMBL/GenBank/DDBJ databases">
        <title>Complete genome sequence of Corynebacterium frankenforstense ST18(T) (=DSM 45800(T)), isolated from raw cow milk.</title>
        <authorList>
            <person name="Ruckert C."/>
            <person name="Albersmeier A."/>
            <person name="Winkler A."/>
            <person name="Lipski A."/>
            <person name="Kalinowski J."/>
        </authorList>
    </citation>
    <scope>NUCLEOTIDE SEQUENCE [LARGE SCALE GENOMIC DNA]</scope>
    <source>
        <strain evidence="9 10">ST18</strain>
    </source>
</reference>
<dbReference type="Proteomes" id="UP000185434">
    <property type="component" value="Chromosome"/>
</dbReference>
<dbReference type="Gene3D" id="1.20.950.20">
    <property type="entry name" value="Transmembrane di-heme cytochromes, Chain C"/>
    <property type="match status" value="1"/>
</dbReference>
<dbReference type="InterPro" id="IPR011577">
    <property type="entry name" value="Cyt_b561_bac/Ni-Hgenase"/>
</dbReference>
<keyword evidence="3 6" id="KW-0812">Transmembrane</keyword>
<name>A0A1L7CT65_9CORY</name>
<dbReference type="GO" id="GO:0005886">
    <property type="term" value="C:plasma membrane"/>
    <property type="evidence" value="ECO:0007669"/>
    <property type="project" value="UniProtKB-SubCell"/>
</dbReference>
<feature type="domain" description="Cytochrome b561 bacterial/Ni-hydrogenase" evidence="8">
    <location>
        <begin position="5"/>
        <end position="234"/>
    </location>
</feature>
<dbReference type="OrthoDB" id="9795587at2"/>
<protein>
    <submittedName>
        <fullName evidence="9">Oxidoreductase</fullName>
    </submittedName>
</protein>
<proteinExistence type="predicted"/>
<feature type="domain" description="Oxidoreductase molybdopterin-binding" evidence="7">
    <location>
        <begin position="324"/>
        <end position="470"/>
    </location>
</feature>
<evidence type="ECO:0000256" key="6">
    <source>
        <dbReference type="SAM" id="Phobius"/>
    </source>
</evidence>
<organism evidence="9 10">
    <name type="scientific">Corynebacterium frankenforstense DSM 45800</name>
    <dbReference type="NCBI Taxonomy" id="1437875"/>
    <lineage>
        <taxon>Bacteria</taxon>
        <taxon>Bacillati</taxon>
        <taxon>Actinomycetota</taxon>
        <taxon>Actinomycetes</taxon>
        <taxon>Mycobacteriales</taxon>
        <taxon>Corynebacteriaceae</taxon>
        <taxon>Corynebacterium</taxon>
    </lineage>
</organism>
<dbReference type="GO" id="GO:0022904">
    <property type="term" value="P:respiratory electron transport chain"/>
    <property type="evidence" value="ECO:0007669"/>
    <property type="project" value="InterPro"/>
</dbReference>
<dbReference type="GO" id="GO:0009055">
    <property type="term" value="F:electron transfer activity"/>
    <property type="evidence" value="ECO:0007669"/>
    <property type="project" value="InterPro"/>
</dbReference>
<evidence type="ECO:0000259" key="7">
    <source>
        <dbReference type="Pfam" id="PF00174"/>
    </source>
</evidence>
<keyword evidence="5 6" id="KW-0472">Membrane</keyword>
<evidence type="ECO:0000313" key="9">
    <source>
        <dbReference type="EMBL" id="APT89044.1"/>
    </source>
</evidence>
<evidence type="ECO:0000256" key="4">
    <source>
        <dbReference type="ARBA" id="ARBA00022989"/>
    </source>
</evidence>
<evidence type="ECO:0000313" key="10">
    <source>
        <dbReference type="Proteomes" id="UP000185434"/>
    </source>
</evidence>
<feature type="transmembrane region" description="Helical" evidence="6">
    <location>
        <begin position="240"/>
        <end position="260"/>
    </location>
</feature>
<accession>A0A1L7CT65</accession>
<gene>
    <name evidence="9" type="ORF">CFRA_07020</name>
</gene>
<dbReference type="InterPro" id="IPR036374">
    <property type="entry name" value="OxRdtase_Mopterin-bd_sf"/>
</dbReference>
<dbReference type="InterPro" id="IPR016174">
    <property type="entry name" value="Di-haem_cyt_TM"/>
</dbReference>
<dbReference type="SUPFAM" id="SSF81342">
    <property type="entry name" value="Transmembrane di-heme cytochromes"/>
    <property type="match status" value="1"/>
</dbReference>
<dbReference type="SUPFAM" id="SSF56524">
    <property type="entry name" value="Oxidoreductase molybdopterin-binding domain"/>
    <property type="match status" value="1"/>
</dbReference>